<feature type="transmembrane region" description="Helical" evidence="1">
    <location>
        <begin position="212"/>
        <end position="234"/>
    </location>
</feature>
<gene>
    <name evidence="2" type="ORF">TPSB3V08_LOCUS5816</name>
</gene>
<evidence type="ECO:0000313" key="2">
    <source>
        <dbReference type="EMBL" id="CAD7407302.1"/>
    </source>
</evidence>
<keyword evidence="1" id="KW-0472">Membrane</keyword>
<keyword evidence="1" id="KW-1133">Transmembrane helix</keyword>
<keyword evidence="1" id="KW-0812">Transmembrane</keyword>
<evidence type="ECO:0000256" key="1">
    <source>
        <dbReference type="SAM" id="Phobius"/>
    </source>
</evidence>
<dbReference type="AlphaFoldDB" id="A0A7R9D698"/>
<dbReference type="EMBL" id="OD003219">
    <property type="protein sequence ID" value="CAD7407302.1"/>
    <property type="molecule type" value="Genomic_DNA"/>
</dbReference>
<protein>
    <submittedName>
        <fullName evidence="2">Uncharacterized protein</fullName>
    </submittedName>
</protein>
<feature type="transmembrane region" description="Helical" evidence="1">
    <location>
        <begin position="241"/>
        <end position="264"/>
    </location>
</feature>
<accession>A0A7R9D698</accession>
<name>A0A7R9D698_TIMPO</name>
<reference evidence="2" key="1">
    <citation type="submission" date="2020-11" db="EMBL/GenBank/DDBJ databases">
        <authorList>
            <person name="Tran Van P."/>
        </authorList>
    </citation>
    <scope>NUCLEOTIDE SEQUENCE</scope>
</reference>
<organism evidence="2">
    <name type="scientific">Timema poppense</name>
    <name type="common">Walking stick</name>
    <dbReference type="NCBI Taxonomy" id="170557"/>
    <lineage>
        <taxon>Eukaryota</taxon>
        <taxon>Metazoa</taxon>
        <taxon>Ecdysozoa</taxon>
        <taxon>Arthropoda</taxon>
        <taxon>Hexapoda</taxon>
        <taxon>Insecta</taxon>
        <taxon>Pterygota</taxon>
        <taxon>Neoptera</taxon>
        <taxon>Polyneoptera</taxon>
        <taxon>Phasmatodea</taxon>
        <taxon>Timematodea</taxon>
        <taxon>Timematoidea</taxon>
        <taxon>Timematidae</taxon>
        <taxon>Timema</taxon>
    </lineage>
</organism>
<sequence length="274" mass="29804">MNFLYHHNSRRTRYELPVLTITPAGLATNCLYYHNSRRTRYELPMVGGRVKGMAWFRNRPKYLNTPTRTDGSRKTKMVLVTGQVSRKNHTYGMGLKLLVPHLATQLVLVSGRPFVSPPTSSCPSPRLICRRGSSPRFNWSGPSRARRRISLSLSQSDTRVKEASSAILVDKPPPAHPTEIRTSISPSSSVELNTTSALANYATEAGLCDDCVVSLLFTLTGLCAVCVASLAFTLTGLCAGCVVSLSFTLTGLCAVCVVSLSFTLTGLCAYRPGL</sequence>
<proteinExistence type="predicted"/>